<dbReference type="PATRIC" id="fig|1379910.4.peg.140"/>
<keyword evidence="5" id="KW-0998">Cell outer membrane</keyword>
<dbReference type="Pfam" id="PF14322">
    <property type="entry name" value="SusD-like_3"/>
    <property type="match status" value="1"/>
</dbReference>
<evidence type="ECO:0000256" key="1">
    <source>
        <dbReference type="ARBA" id="ARBA00004442"/>
    </source>
</evidence>
<sequence>MKNQFIKNVVKVALVAPLFSLSFMMTSCEEEVMELNAPDRVTELGAFESAARIQLAMNGVYDAAQSGFYLGGAVRGYPFGAANVEQGDTRGEDMLNMEAFYQITYENLYNASTANNQYMWETLYALINKANVTIEGVQGAATAGVITKQVADEYVAECLFLRALAHHELITHFARPYNHTADASHLGVPVRITAVNTPARVDEAKTQGRNSVKQVYDQILMDLNTAETTLPATRATFQITKVTKGAAIALKTRVLLHKRDYTGVITEATKIVSGDVPPFTSPIGGYRLTAEPTGPFGAGNKNNTESIFSMLNSATDNSSTNGALPQMYGSAPNRALVAISPVIWNQSFWPVADKRRTLLTDVSTNNFRYTTKYNGDKVTWGDNTPIIRYAEVLLNMSEAIARTAGATPKAIALLNAVRGRSTTEVFTAGTPQELIQAIVNERRIEFLAEGLRWKDIHRLAVEGLYVYKGIPAKVTKGNTLPSDYVAASGTVRAGAFAVAALPYDDFRFVWPLPASETSANPVLAKQQNPNY</sequence>
<dbReference type="KEGG" id="ruf:TH63_00670"/>
<dbReference type="PROSITE" id="PS51257">
    <property type="entry name" value="PROKAR_LIPOPROTEIN"/>
    <property type="match status" value="1"/>
</dbReference>
<dbReference type="InterPro" id="IPR011990">
    <property type="entry name" value="TPR-like_helical_dom_sf"/>
</dbReference>
<evidence type="ECO:0000256" key="4">
    <source>
        <dbReference type="ARBA" id="ARBA00023136"/>
    </source>
</evidence>
<proteinExistence type="inferred from homology"/>
<evidence type="ECO:0000259" key="8">
    <source>
        <dbReference type="Pfam" id="PF14322"/>
    </source>
</evidence>
<organism evidence="9 10">
    <name type="scientific">Rufibacter radiotolerans</name>
    <dbReference type="NCBI Taxonomy" id="1379910"/>
    <lineage>
        <taxon>Bacteria</taxon>
        <taxon>Pseudomonadati</taxon>
        <taxon>Bacteroidota</taxon>
        <taxon>Cytophagia</taxon>
        <taxon>Cytophagales</taxon>
        <taxon>Hymenobacteraceae</taxon>
        <taxon>Rufibacter</taxon>
    </lineage>
</organism>
<evidence type="ECO:0000256" key="2">
    <source>
        <dbReference type="ARBA" id="ARBA00006275"/>
    </source>
</evidence>
<evidence type="ECO:0000256" key="5">
    <source>
        <dbReference type="ARBA" id="ARBA00023237"/>
    </source>
</evidence>
<dbReference type="EMBL" id="CP010777">
    <property type="protein sequence ID" value="AKQ47395.1"/>
    <property type="molecule type" value="Genomic_DNA"/>
</dbReference>
<dbReference type="Pfam" id="PF07980">
    <property type="entry name" value="SusD_RagB"/>
    <property type="match status" value="1"/>
</dbReference>
<name>A0A0H4VN98_9BACT</name>
<keyword evidence="3 6" id="KW-0732">Signal</keyword>
<dbReference type="Gene3D" id="1.25.40.390">
    <property type="match status" value="1"/>
</dbReference>
<keyword evidence="4" id="KW-0472">Membrane</keyword>
<dbReference type="CDD" id="cd08977">
    <property type="entry name" value="SusD"/>
    <property type="match status" value="1"/>
</dbReference>
<feature type="chain" id="PRO_5005210975" description="RagB/SusD family nutrient uptake outer membrane protein" evidence="6">
    <location>
        <begin position="30"/>
        <end position="531"/>
    </location>
</feature>
<dbReference type="GO" id="GO:0009279">
    <property type="term" value="C:cell outer membrane"/>
    <property type="evidence" value="ECO:0007669"/>
    <property type="project" value="UniProtKB-SubCell"/>
</dbReference>
<evidence type="ECO:0000259" key="7">
    <source>
        <dbReference type="Pfam" id="PF07980"/>
    </source>
</evidence>
<feature type="signal peptide" evidence="6">
    <location>
        <begin position="1"/>
        <end position="29"/>
    </location>
</feature>
<dbReference type="InterPro" id="IPR033985">
    <property type="entry name" value="SusD-like_N"/>
</dbReference>
<dbReference type="SUPFAM" id="SSF48452">
    <property type="entry name" value="TPR-like"/>
    <property type="match status" value="1"/>
</dbReference>
<evidence type="ECO:0000313" key="10">
    <source>
        <dbReference type="Proteomes" id="UP000036458"/>
    </source>
</evidence>
<feature type="domain" description="SusD-like N-terminal" evidence="8">
    <location>
        <begin position="101"/>
        <end position="256"/>
    </location>
</feature>
<feature type="domain" description="RagB/SusD" evidence="7">
    <location>
        <begin position="370"/>
        <end position="531"/>
    </location>
</feature>
<evidence type="ECO:0000256" key="3">
    <source>
        <dbReference type="ARBA" id="ARBA00022729"/>
    </source>
</evidence>
<accession>A0A0H4VN98</accession>
<evidence type="ECO:0008006" key="11">
    <source>
        <dbReference type="Google" id="ProtNLM"/>
    </source>
</evidence>
<evidence type="ECO:0000256" key="6">
    <source>
        <dbReference type="SAM" id="SignalP"/>
    </source>
</evidence>
<gene>
    <name evidence="9" type="ORF">TH63_00670</name>
</gene>
<dbReference type="STRING" id="1379910.TH63_00670"/>
<protein>
    <recommendedName>
        <fullName evidence="11">RagB/SusD family nutrient uptake outer membrane protein</fullName>
    </recommendedName>
</protein>
<comment type="similarity">
    <text evidence="2">Belongs to the SusD family.</text>
</comment>
<evidence type="ECO:0000313" key="9">
    <source>
        <dbReference type="EMBL" id="AKQ47395.1"/>
    </source>
</evidence>
<dbReference type="AlphaFoldDB" id="A0A0H4VN98"/>
<dbReference type="Proteomes" id="UP000036458">
    <property type="component" value="Chromosome"/>
</dbReference>
<reference evidence="9 10" key="1">
    <citation type="submission" date="2015-01" db="EMBL/GenBank/DDBJ databases">
        <title>Rufibacter sp./DG31D/ whole genome sequencing.</title>
        <authorList>
            <person name="Kim M.K."/>
            <person name="Srinivasan S."/>
            <person name="Lee J.-J."/>
        </authorList>
    </citation>
    <scope>NUCLEOTIDE SEQUENCE [LARGE SCALE GENOMIC DNA]</scope>
    <source>
        <strain evidence="9 10">DG31D</strain>
    </source>
</reference>
<dbReference type="InterPro" id="IPR012944">
    <property type="entry name" value="SusD_RagB_dom"/>
</dbReference>
<keyword evidence="10" id="KW-1185">Reference proteome</keyword>
<comment type="subcellular location">
    <subcellularLocation>
        <location evidence="1">Cell outer membrane</location>
    </subcellularLocation>
</comment>